<proteinExistence type="predicted"/>
<evidence type="ECO:0000256" key="2">
    <source>
        <dbReference type="SAM" id="SignalP"/>
    </source>
</evidence>
<feature type="compositionally biased region" description="Low complexity" evidence="1">
    <location>
        <begin position="31"/>
        <end position="46"/>
    </location>
</feature>
<dbReference type="InterPro" id="IPR025326">
    <property type="entry name" value="DUF4232"/>
</dbReference>
<dbReference type="Pfam" id="PF14016">
    <property type="entry name" value="DUF4232"/>
    <property type="match status" value="1"/>
</dbReference>
<keyword evidence="5" id="KW-1185">Reference proteome</keyword>
<name>A0ABV1KF86_9PSEU</name>
<dbReference type="EMBL" id="JBEDNQ010000009">
    <property type="protein sequence ID" value="MEQ3553122.1"/>
    <property type="molecule type" value="Genomic_DNA"/>
</dbReference>
<gene>
    <name evidence="4" type="ORF">WIS52_21855</name>
</gene>
<sequence>MWTSRTPLAAGLLAGALLLTACGGDSGTQMAPPSAASAAPSSPAAPTSEEYEVPGAGQEPGAMCNYDALTAALGETTGEAGQRHTIVVWTNGTTTPCTMTGFGGVDLQGPDDPMGPTYSLPRAEKEPATVDLGPGDTAHTTITWLPPQDGSGWTPTELVVTPPDETRSFTLDWPGGAVLRQDGATRPGTYIDPVAPGNG</sequence>
<feature type="domain" description="DUF4232" evidence="3">
    <location>
        <begin position="64"/>
        <end position="176"/>
    </location>
</feature>
<feature type="region of interest" description="Disordered" evidence="1">
    <location>
        <begin position="26"/>
        <end position="59"/>
    </location>
</feature>
<keyword evidence="2" id="KW-0732">Signal</keyword>
<protein>
    <submittedName>
        <fullName evidence="4">DUF4232 domain-containing protein</fullName>
    </submittedName>
</protein>
<comment type="caution">
    <text evidence="4">The sequence shown here is derived from an EMBL/GenBank/DDBJ whole genome shotgun (WGS) entry which is preliminary data.</text>
</comment>
<feature type="signal peptide" evidence="2">
    <location>
        <begin position="1"/>
        <end position="23"/>
    </location>
</feature>
<reference evidence="4 5" key="1">
    <citation type="submission" date="2024-03" db="EMBL/GenBank/DDBJ databases">
        <title>Draft genome sequence of Pseudonocardia nematodicida JCM 31783.</title>
        <authorList>
            <person name="Butdee W."/>
            <person name="Duangmal K."/>
        </authorList>
    </citation>
    <scope>NUCLEOTIDE SEQUENCE [LARGE SCALE GENOMIC DNA]</scope>
    <source>
        <strain evidence="4 5">JCM 31783</strain>
    </source>
</reference>
<feature type="region of interest" description="Disordered" evidence="1">
    <location>
        <begin position="170"/>
        <end position="199"/>
    </location>
</feature>
<dbReference type="RefSeq" id="WP_349300187.1">
    <property type="nucleotide sequence ID" value="NZ_JBEDNQ010000009.1"/>
</dbReference>
<dbReference type="Proteomes" id="UP001494902">
    <property type="component" value="Unassembled WGS sequence"/>
</dbReference>
<feature type="chain" id="PRO_5046356933" evidence="2">
    <location>
        <begin position="24"/>
        <end position="199"/>
    </location>
</feature>
<organism evidence="4 5">
    <name type="scientific">Pseudonocardia nematodicida</name>
    <dbReference type="NCBI Taxonomy" id="1206997"/>
    <lineage>
        <taxon>Bacteria</taxon>
        <taxon>Bacillati</taxon>
        <taxon>Actinomycetota</taxon>
        <taxon>Actinomycetes</taxon>
        <taxon>Pseudonocardiales</taxon>
        <taxon>Pseudonocardiaceae</taxon>
        <taxon>Pseudonocardia</taxon>
    </lineage>
</organism>
<accession>A0ABV1KF86</accession>
<evidence type="ECO:0000259" key="3">
    <source>
        <dbReference type="Pfam" id="PF14016"/>
    </source>
</evidence>
<dbReference type="PROSITE" id="PS51257">
    <property type="entry name" value="PROKAR_LIPOPROTEIN"/>
    <property type="match status" value="1"/>
</dbReference>
<evidence type="ECO:0000313" key="5">
    <source>
        <dbReference type="Proteomes" id="UP001494902"/>
    </source>
</evidence>
<evidence type="ECO:0000313" key="4">
    <source>
        <dbReference type="EMBL" id="MEQ3553122.1"/>
    </source>
</evidence>
<evidence type="ECO:0000256" key="1">
    <source>
        <dbReference type="SAM" id="MobiDB-lite"/>
    </source>
</evidence>